<dbReference type="SUPFAM" id="SSF46626">
    <property type="entry name" value="Cytochrome c"/>
    <property type="match status" value="2"/>
</dbReference>
<dbReference type="Gene3D" id="1.10.760.10">
    <property type="entry name" value="Cytochrome c-like domain"/>
    <property type="match status" value="1"/>
</dbReference>
<evidence type="ECO:0000256" key="3">
    <source>
        <dbReference type="ARBA" id="ARBA00023004"/>
    </source>
</evidence>
<name>A0ABS7TUE9_9BACT</name>
<dbReference type="InterPro" id="IPR009056">
    <property type="entry name" value="Cyt_c-like_dom"/>
</dbReference>
<dbReference type="RefSeq" id="WP_224193537.1">
    <property type="nucleotide sequence ID" value="NZ_JAIRAU010000027.1"/>
</dbReference>
<evidence type="ECO:0000256" key="4">
    <source>
        <dbReference type="PROSITE-ProRule" id="PRU00433"/>
    </source>
</evidence>
<evidence type="ECO:0000259" key="5">
    <source>
        <dbReference type="PROSITE" id="PS51007"/>
    </source>
</evidence>
<dbReference type="EMBL" id="JAIRAU010000027">
    <property type="protein sequence ID" value="MBZ5711776.1"/>
    <property type="molecule type" value="Genomic_DNA"/>
</dbReference>
<evidence type="ECO:0000256" key="2">
    <source>
        <dbReference type="ARBA" id="ARBA00022723"/>
    </source>
</evidence>
<dbReference type="Pfam" id="PF00034">
    <property type="entry name" value="Cytochrom_C"/>
    <property type="match status" value="1"/>
</dbReference>
<keyword evidence="2 4" id="KW-0479">Metal-binding</keyword>
<dbReference type="PROSITE" id="PS51257">
    <property type="entry name" value="PROKAR_LIPOPROTEIN"/>
    <property type="match status" value="1"/>
</dbReference>
<comment type="caution">
    <text evidence="6">The sequence shown here is derived from an EMBL/GenBank/DDBJ whole genome shotgun (WGS) entry which is preliminary data.</text>
</comment>
<keyword evidence="3 4" id="KW-0408">Iron</keyword>
<evidence type="ECO:0000313" key="6">
    <source>
        <dbReference type="EMBL" id="MBZ5711776.1"/>
    </source>
</evidence>
<dbReference type="InterPro" id="IPR051395">
    <property type="entry name" value="Cytochrome_c_Peroxidase/MauG"/>
</dbReference>
<evidence type="ECO:0000313" key="7">
    <source>
        <dbReference type="Proteomes" id="UP001139031"/>
    </source>
</evidence>
<feature type="domain" description="Cytochrome c" evidence="5">
    <location>
        <begin position="391"/>
        <end position="501"/>
    </location>
</feature>
<dbReference type="InterPro" id="IPR015943">
    <property type="entry name" value="WD40/YVTN_repeat-like_dom_sf"/>
</dbReference>
<organism evidence="6 7">
    <name type="scientific">Nannocystis pusilla</name>
    <dbReference type="NCBI Taxonomy" id="889268"/>
    <lineage>
        <taxon>Bacteria</taxon>
        <taxon>Pseudomonadati</taxon>
        <taxon>Myxococcota</taxon>
        <taxon>Polyangia</taxon>
        <taxon>Nannocystales</taxon>
        <taxon>Nannocystaceae</taxon>
        <taxon>Nannocystis</taxon>
    </lineage>
</organism>
<dbReference type="Gene3D" id="2.130.10.10">
    <property type="entry name" value="YVTN repeat-like/Quinoprotein amine dehydrogenase"/>
    <property type="match status" value="1"/>
</dbReference>
<gene>
    <name evidence="6" type="ORF">K7C98_21245</name>
</gene>
<feature type="domain" description="Cytochrome c" evidence="5">
    <location>
        <begin position="501"/>
        <end position="591"/>
    </location>
</feature>
<dbReference type="InterPro" id="IPR036909">
    <property type="entry name" value="Cyt_c-like_dom_sf"/>
</dbReference>
<sequence length="591" mass="62895">MTYLRLLAVCSLVLSSCQDTVDLDPLDRSPVVESTVRPPPILGGTLTLTDDGLAIAADPDRDLVHIVDLDAREVRHTIALAPGDQPHRIALGSDGRAHVVLRGSGSIATIDPIAGTVAARHAVCPEPRGIAFHDVDSSLYVACAGGSLLHLTEGGGVLERRELEPDLRDVLIVDGEVKVSLFRSATILGLDGSRIEVPSSTDFIPHVAWRTWVTESGEIAMLHQVASTAEVPIDPEPGDLPEGGSPYGGGSSCDLGLVAAAITTFSADASTTTPLLGSNLTVDAAISPFDGWVAMAVPGAARPEDRVESKRRGRDEFDFGPIAPRASTVRVDRPDQPTCGSFDENDYGQVTAVAYTPLGHLVMQSREPAQILVMDGAPGGQFDTIPLQGEARFDTGHEIFHRATDSGLSCASCHPEGTDDGHVWDFADLGPRRTQALDVGLSDTAPYHWDGDMPDFDVLMAEVLAHRMGGKRQSPERGESFTRWMFEQQRPAVAAGVDEPTLAAAGEGLFVSYGCATCHDGPAFGGQRTERIAGVAKQVPSLRRISLHPPYMHDGRARTLEAAIRDMIATTRPTAAPDSDVEAIAAYLRQL</sequence>
<reference evidence="6" key="1">
    <citation type="submission" date="2021-08" db="EMBL/GenBank/DDBJ databases">
        <authorList>
            <person name="Stevens D.C."/>
        </authorList>
    </citation>
    <scope>NUCLEOTIDE SEQUENCE</scope>
    <source>
        <strain evidence="6">DSM 53165</strain>
    </source>
</reference>
<dbReference type="PANTHER" id="PTHR30600">
    <property type="entry name" value="CYTOCHROME C PEROXIDASE-RELATED"/>
    <property type="match status" value="1"/>
</dbReference>
<protein>
    <submittedName>
        <fullName evidence="6">C-type cytochrome</fullName>
    </submittedName>
</protein>
<evidence type="ECO:0000256" key="1">
    <source>
        <dbReference type="ARBA" id="ARBA00022617"/>
    </source>
</evidence>
<dbReference type="SUPFAM" id="SSF101898">
    <property type="entry name" value="NHL repeat"/>
    <property type="match status" value="1"/>
</dbReference>
<keyword evidence="1 4" id="KW-0349">Heme</keyword>
<proteinExistence type="predicted"/>
<dbReference type="Proteomes" id="UP001139031">
    <property type="component" value="Unassembled WGS sequence"/>
</dbReference>
<dbReference type="PROSITE" id="PS51007">
    <property type="entry name" value="CYTC"/>
    <property type="match status" value="2"/>
</dbReference>
<keyword evidence="7" id="KW-1185">Reference proteome</keyword>
<accession>A0ABS7TUE9</accession>